<dbReference type="SMART" id="SM00138">
    <property type="entry name" value="MeTrc"/>
    <property type="match status" value="1"/>
</dbReference>
<dbReference type="PANTHER" id="PTHR24422">
    <property type="entry name" value="CHEMOTAXIS PROTEIN METHYLTRANSFERASE"/>
    <property type="match status" value="1"/>
</dbReference>
<dbReference type="InterPro" id="IPR050903">
    <property type="entry name" value="Bact_Chemotaxis_MeTrfase"/>
</dbReference>
<dbReference type="EC" id="2.1.1.80" evidence="5"/>
<organism evidence="5 6">
    <name type="scientific">Roseococcus suduntuyensis</name>
    <dbReference type="NCBI Taxonomy" id="455361"/>
    <lineage>
        <taxon>Bacteria</taxon>
        <taxon>Pseudomonadati</taxon>
        <taxon>Pseudomonadota</taxon>
        <taxon>Alphaproteobacteria</taxon>
        <taxon>Acetobacterales</taxon>
        <taxon>Roseomonadaceae</taxon>
        <taxon>Roseococcus</taxon>
    </lineage>
</organism>
<keyword evidence="2 5" id="KW-0808">Transferase</keyword>
<dbReference type="Pfam" id="PF01739">
    <property type="entry name" value="CheR"/>
    <property type="match status" value="1"/>
</dbReference>
<dbReference type="GO" id="GO:0008983">
    <property type="term" value="F:protein-glutamate O-methyltransferase activity"/>
    <property type="evidence" value="ECO:0007669"/>
    <property type="project" value="UniProtKB-EC"/>
</dbReference>
<evidence type="ECO:0000313" key="6">
    <source>
        <dbReference type="Proteomes" id="UP000553193"/>
    </source>
</evidence>
<dbReference type="AlphaFoldDB" id="A0A840A9Q5"/>
<keyword evidence="3" id="KW-0949">S-adenosyl-L-methionine</keyword>
<dbReference type="PROSITE" id="PS50123">
    <property type="entry name" value="CHER"/>
    <property type="match status" value="1"/>
</dbReference>
<dbReference type="Proteomes" id="UP000553193">
    <property type="component" value="Unassembled WGS sequence"/>
</dbReference>
<protein>
    <submittedName>
        <fullName evidence="5">Chemotaxis protein methyltransferase CheR</fullName>
        <ecNumber evidence="5">2.1.1.80</ecNumber>
    </submittedName>
</protein>
<dbReference type="Gene3D" id="3.40.50.150">
    <property type="entry name" value="Vaccinia Virus protein VP39"/>
    <property type="match status" value="1"/>
</dbReference>
<evidence type="ECO:0000256" key="2">
    <source>
        <dbReference type="ARBA" id="ARBA00022679"/>
    </source>
</evidence>
<dbReference type="InterPro" id="IPR022642">
    <property type="entry name" value="CheR_C"/>
</dbReference>
<dbReference type="GO" id="GO:0032259">
    <property type="term" value="P:methylation"/>
    <property type="evidence" value="ECO:0007669"/>
    <property type="project" value="UniProtKB-KW"/>
</dbReference>
<comment type="caution">
    <text evidence="5">The sequence shown here is derived from an EMBL/GenBank/DDBJ whole genome shotgun (WGS) entry which is preliminary data.</text>
</comment>
<name>A0A840A9Q5_9PROT</name>
<dbReference type="SUPFAM" id="SSF53335">
    <property type="entry name" value="S-adenosyl-L-methionine-dependent methyltransferases"/>
    <property type="match status" value="1"/>
</dbReference>
<dbReference type="PANTHER" id="PTHR24422:SF19">
    <property type="entry name" value="CHEMOTAXIS PROTEIN METHYLTRANSFERASE"/>
    <property type="match status" value="1"/>
</dbReference>
<evidence type="ECO:0000313" key="5">
    <source>
        <dbReference type="EMBL" id="MBB3898778.1"/>
    </source>
</evidence>
<keyword evidence="1 5" id="KW-0489">Methyltransferase</keyword>
<dbReference type="RefSeq" id="WP_184383909.1">
    <property type="nucleotide sequence ID" value="NZ_JACIDJ010000003.1"/>
</dbReference>
<dbReference type="InterPro" id="IPR000780">
    <property type="entry name" value="CheR_MeTrfase"/>
</dbReference>
<reference evidence="5 6" key="1">
    <citation type="submission" date="2020-08" db="EMBL/GenBank/DDBJ databases">
        <title>Genomic Encyclopedia of Type Strains, Phase IV (KMG-IV): sequencing the most valuable type-strain genomes for metagenomic binning, comparative biology and taxonomic classification.</title>
        <authorList>
            <person name="Goeker M."/>
        </authorList>
    </citation>
    <scope>NUCLEOTIDE SEQUENCE [LARGE SCALE GENOMIC DNA]</scope>
    <source>
        <strain evidence="5 6">DSM 19979</strain>
    </source>
</reference>
<dbReference type="EMBL" id="JACIDJ010000003">
    <property type="protein sequence ID" value="MBB3898778.1"/>
    <property type="molecule type" value="Genomic_DNA"/>
</dbReference>
<accession>A0A840A9Q5</accession>
<evidence type="ECO:0000256" key="1">
    <source>
        <dbReference type="ARBA" id="ARBA00022603"/>
    </source>
</evidence>
<gene>
    <name evidence="5" type="ORF">GGQ83_002221</name>
</gene>
<feature type="domain" description="CheR-type methyltransferase" evidence="4">
    <location>
        <begin position="59"/>
        <end position="238"/>
    </location>
</feature>
<dbReference type="PRINTS" id="PR00996">
    <property type="entry name" value="CHERMTFRASE"/>
</dbReference>
<evidence type="ECO:0000256" key="3">
    <source>
        <dbReference type="ARBA" id="ARBA00022691"/>
    </source>
</evidence>
<sequence length="254" mass="25953">MSAPARLADGDLAEGVMGALGRIAGLAPSPVLAGRLAAASALLPACANSPEDHDHPAWAALLDAVTVQETRLFRIPTQCAALGALLPGLAARARAEGRALRLLSAGCASGEEAFTLAALARAAAPDWPVEVLGLDLCRPALARAQSGRLEPGLGDPLALVPPDLLPDFAGGHPSPALRARTRFRRANLHAGLGVPGGFDVIFCRNVLIYLTEEARAGLLARLAAALAPGGVLGLGPTDRHPPGMAHLDENLLHG</sequence>
<evidence type="ECO:0000259" key="4">
    <source>
        <dbReference type="PROSITE" id="PS50123"/>
    </source>
</evidence>
<proteinExistence type="predicted"/>
<keyword evidence="6" id="KW-1185">Reference proteome</keyword>
<dbReference type="InterPro" id="IPR029063">
    <property type="entry name" value="SAM-dependent_MTases_sf"/>
</dbReference>